<dbReference type="InterPro" id="IPR025610">
    <property type="entry name" value="MYC/MYB_N"/>
</dbReference>
<feature type="region of interest" description="Disordered" evidence="5">
    <location>
        <begin position="322"/>
        <end position="393"/>
    </location>
</feature>
<evidence type="ECO:0000313" key="7">
    <source>
        <dbReference type="EMBL" id="KAL3640664.1"/>
    </source>
</evidence>
<evidence type="ECO:0000256" key="5">
    <source>
        <dbReference type="SAM" id="MobiDB-lite"/>
    </source>
</evidence>
<dbReference type="InterPro" id="IPR011598">
    <property type="entry name" value="bHLH_dom"/>
</dbReference>
<dbReference type="PANTHER" id="PTHR46196:SF3">
    <property type="entry name" value="TRANSCRIPTION FACTOR LHW-LIKE ISOFORM X1"/>
    <property type="match status" value="1"/>
</dbReference>
<keyword evidence="3" id="KW-0804">Transcription</keyword>
<accession>A0ABD3DFP8</accession>
<sequence length="569" mass="64160">MGSSFLRPLLESLCFDSPWNYAVFWKLEHQHEMVLVCEDLHLENSNKILSSNSRSSTLDCEYPVGLAVAEMSSCYHVVGSGVVGNAACTGNASWIYSDNIVTNVCDSILVPEYPDEWLLQFAAGIKTILLLPVIPHGVLQLGSVEMVAEDAGLVAYVKHKFEAHIKPNGYDLGYSTHHFTAENLIEDRNAIHPVTTKACDTVANNQMLVQEFRYSDTFESLTEVDFSQQPMPMINLSEPCQLSNDISENHREETFSRVFEELMNESFLGNEFDSTFSEWDFEVHRIIGTPAVEDNTHPYSYSMDLSGVGPAVFPTEEVVVNASNNSNDDDSSNKSDITSSKKHDNFEHHLASRNLSGKLQKRKGFDSPLPTTNKRRARTGDSRKPKPRDRQLIEDRLKELRDLVPNSEKCSIDGLLDKTIKHMLFLRNVTNRADKLRHHHKKEAVEKTRRPEKVNHSSQKGTSWAVEIGNEQQMCPIVVKDLDHPKHMLIEIVCTDYEHFLEIADVIQRLQLTIIEGVMEDSAEYDSSWARFIVERKLPSSGYILAADAIGATNPGAYFKQELIASPCL</sequence>
<dbReference type="AlphaFoldDB" id="A0ABD3DFP8"/>
<dbReference type="EMBL" id="JAVIJP010000017">
    <property type="protein sequence ID" value="KAL3640664.1"/>
    <property type="molecule type" value="Genomic_DNA"/>
</dbReference>
<dbReference type="Proteomes" id="UP001632038">
    <property type="component" value="Unassembled WGS sequence"/>
</dbReference>
<reference evidence="8" key="1">
    <citation type="journal article" date="2024" name="IScience">
        <title>Strigolactones Initiate the Formation of Haustorium-like Structures in Castilleja.</title>
        <authorList>
            <person name="Buerger M."/>
            <person name="Peterson D."/>
            <person name="Chory J."/>
        </authorList>
    </citation>
    <scope>NUCLEOTIDE SEQUENCE [LARGE SCALE GENOMIC DNA]</scope>
</reference>
<evidence type="ECO:0000256" key="1">
    <source>
        <dbReference type="ARBA" id="ARBA00004123"/>
    </source>
</evidence>
<comment type="subcellular location">
    <subcellularLocation>
        <location evidence="1">Nucleus</location>
    </subcellularLocation>
</comment>
<dbReference type="InterPro" id="IPR043561">
    <property type="entry name" value="LHW-like"/>
</dbReference>
<evidence type="ECO:0000256" key="2">
    <source>
        <dbReference type="ARBA" id="ARBA00023015"/>
    </source>
</evidence>
<protein>
    <recommendedName>
        <fullName evidence="6">BHLH domain-containing protein</fullName>
    </recommendedName>
</protein>
<keyword evidence="8" id="KW-1185">Reference proteome</keyword>
<feature type="region of interest" description="Disordered" evidence="5">
    <location>
        <begin position="436"/>
        <end position="461"/>
    </location>
</feature>
<evidence type="ECO:0000259" key="6">
    <source>
        <dbReference type="PROSITE" id="PS50888"/>
    </source>
</evidence>
<feature type="domain" description="BHLH" evidence="6">
    <location>
        <begin position="377"/>
        <end position="426"/>
    </location>
</feature>
<evidence type="ECO:0000313" key="8">
    <source>
        <dbReference type="Proteomes" id="UP001632038"/>
    </source>
</evidence>
<dbReference type="InterPro" id="IPR036638">
    <property type="entry name" value="HLH_DNA-bd_sf"/>
</dbReference>
<organism evidence="7 8">
    <name type="scientific">Castilleja foliolosa</name>
    <dbReference type="NCBI Taxonomy" id="1961234"/>
    <lineage>
        <taxon>Eukaryota</taxon>
        <taxon>Viridiplantae</taxon>
        <taxon>Streptophyta</taxon>
        <taxon>Embryophyta</taxon>
        <taxon>Tracheophyta</taxon>
        <taxon>Spermatophyta</taxon>
        <taxon>Magnoliopsida</taxon>
        <taxon>eudicotyledons</taxon>
        <taxon>Gunneridae</taxon>
        <taxon>Pentapetalae</taxon>
        <taxon>asterids</taxon>
        <taxon>lamiids</taxon>
        <taxon>Lamiales</taxon>
        <taxon>Orobanchaceae</taxon>
        <taxon>Pedicularideae</taxon>
        <taxon>Castillejinae</taxon>
        <taxon>Castilleja</taxon>
    </lineage>
</organism>
<feature type="compositionally biased region" description="Basic and acidic residues" evidence="5">
    <location>
        <begin position="443"/>
        <end position="455"/>
    </location>
</feature>
<comment type="caution">
    <text evidence="7">The sequence shown here is derived from an EMBL/GenBank/DDBJ whole genome shotgun (WGS) entry which is preliminary data.</text>
</comment>
<feature type="compositionally biased region" description="Basic and acidic residues" evidence="5">
    <location>
        <begin position="339"/>
        <end position="350"/>
    </location>
</feature>
<keyword evidence="2" id="KW-0805">Transcription regulation</keyword>
<evidence type="ECO:0000256" key="3">
    <source>
        <dbReference type="ARBA" id="ARBA00023163"/>
    </source>
</evidence>
<dbReference type="PROSITE" id="PS50888">
    <property type="entry name" value="BHLH"/>
    <property type="match status" value="1"/>
</dbReference>
<keyword evidence="4" id="KW-0539">Nucleus</keyword>
<dbReference type="Pfam" id="PF14215">
    <property type="entry name" value="bHLH-MYC_N"/>
    <property type="match status" value="1"/>
</dbReference>
<proteinExistence type="predicted"/>
<name>A0ABD3DFP8_9LAMI</name>
<evidence type="ECO:0000256" key="4">
    <source>
        <dbReference type="ARBA" id="ARBA00023242"/>
    </source>
</evidence>
<feature type="compositionally biased region" description="Basic and acidic residues" evidence="5">
    <location>
        <begin position="378"/>
        <end position="393"/>
    </location>
</feature>
<dbReference type="Pfam" id="PF23176">
    <property type="entry name" value="bHLH_LHW"/>
    <property type="match status" value="1"/>
</dbReference>
<dbReference type="GO" id="GO:0005634">
    <property type="term" value="C:nucleus"/>
    <property type="evidence" value="ECO:0007669"/>
    <property type="project" value="UniProtKB-SubCell"/>
</dbReference>
<gene>
    <name evidence="7" type="ORF">CASFOL_015632</name>
</gene>
<dbReference type="PANTHER" id="PTHR46196">
    <property type="entry name" value="TRANSCRIPTION FACTOR BHLH155-LIKE ISOFORM X1-RELATED"/>
    <property type="match status" value="1"/>
</dbReference>
<dbReference type="SUPFAM" id="SSF47459">
    <property type="entry name" value="HLH, helix-loop-helix DNA-binding domain"/>
    <property type="match status" value="1"/>
</dbReference>